<gene>
    <name evidence="2" type="ORF">CRM76_10855</name>
</gene>
<name>A0A2A7U203_EDWTA</name>
<dbReference type="Gene3D" id="3.30.70.100">
    <property type="match status" value="1"/>
</dbReference>
<dbReference type="AlphaFoldDB" id="A0A2A7U203"/>
<dbReference type="InterPro" id="IPR050744">
    <property type="entry name" value="AI-2_Isomerase_LsrG"/>
</dbReference>
<dbReference type="OrthoDB" id="9812192at2"/>
<dbReference type="Pfam" id="PF03992">
    <property type="entry name" value="ABM"/>
    <property type="match status" value="1"/>
</dbReference>
<evidence type="ECO:0000313" key="3">
    <source>
        <dbReference type="Proteomes" id="UP000219788"/>
    </source>
</evidence>
<dbReference type="GeneID" id="93124487"/>
<keyword evidence="2" id="KW-0560">Oxidoreductase</keyword>
<protein>
    <submittedName>
        <fullName evidence="2">Antibiotic biosynthesis monooxygenase</fullName>
    </submittedName>
</protein>
<sequence length="108" mass="12034">MLGLVIQREERIMNEVRIVATLVASPGQIEGVRQAALCLVEPSRAERGNVRYDLHQVQGQPDTLLFFEIWQSQQALNQHEGSPHFASFLAAIEGKCLSIEVKVLQPIA</sequence>
<proteinExistence type="predicted"/>
<reference evidence="3" key="1">
    <citation type="submission" date="2017-09" db="EMBL/GenBank/DDBJ databases">
        <title>FDA dAtabase for Regulatory Grade micrObial Sequences (FDA-ARGOS): Supporting development and validation of Infectious Disease Dx tests.</title>
        <authorList>
            <person name="Goldberg B."/>
            <person name="Campos J."/>
            <person name="Tallon L."/>
            <person name="Sadzewicz L."/>
            <person name="Ott S."/>
            <person name="Zhao X."/>
            <person name="Nagaraj S."/>
            <person name="Vavikolanu K."/>
            <person name="Aluvathingal J."/>
            <person name="Nadendla S."/>
            <person name="Geyer C."/>
            <person name="Sichtig H."/>
        </authorList>
    </citation>
    <scope>NUCLEOTIDE SEQUENCE [LARGE SCALE GENOMIC DNA]</scope>
    <source>
        <strain evidence="3">FDAARGOS_370</strain>
    </source>
</reference>
<dbReference type="PANTHER" id="PTHR33336:SF3">
    <property type="entry name" value="ABM DOMAIN-CONTAINING PROTEIN"/>
    <property type="match status" value="1"/>
</dbReference>
<dbReference type="STRING" id="636.AAW15_06365"/>
<dbReference type="InterPro" id="IPR007138">
    <property type="entry name" value="ABM_dom"/>
</dbReference>
<dbReference type="PANTHER" id="PTHR33336">
    <property type="entry name" value="QUINOL MONOOXYGENASE YGIN-RELATED"/>
    <property type="match status" value="1"/>
</dbReference>
<dbReference type="GO" id="GO:0004497">
    <property type="term" value="F:monooxygenase activity"/>
    <property type="evidence" value="ECO:0007669"/>
    <property type="project" value="UniProtKB-KW"/>
</dbReference>
<accession>A0A2A7U203</accession>
<dbReference type="PROSITE" id="PS51725">
    <property type="entry name" value="ABM"/>
    <property type="match status" value="1"/>
</dbReference>
<dbReference type="InterPro" id="IPR011008">
    <property type="entry name" value="Dimeric_a/b-barrel"/>
</dbReference>
<feature type="domain" description="ABM" evidence="1">
    <location>
        <begin position="16"/>
        <end position="105"/>
    </location>
</feature>
<evidence type="ECO:0000313" key="2">
    <source>
        <dbReference type="EMBL" id="PEH72395.1"/>
    </source>
</evidence>
<organism evidence="2 3">
    <name type="scientific">Edwardsiella tarda</name>
    <dbReference type="NCBI Taxonomy" id="636"/>
    <lineage>
        <taxon>Bacteria</taxon>
        <taxon>Pseudomonadati</taxon>
        <taxon>Pseudomonadota</taxon>
        <taxon>Gammaproteobacteria</taxon>
        <taxon>Enterobacterales</taxon>
        <taxon>Hafniaceae</taxon>
        <taxon>Edwardsiella</taxon>
    </lineage>
</organism>
<dbReference type="SUPFAM" id="SSF54909">
    <property type="entry name" value="Dimeric alpha+beta barrel"/>
    <property type="match status" value="1"/>
</dbReference>
<comment type="caution">
    <text evidence="2">The sequence shown here is derived from an EMBL/GenBank/DDBJ whole genome shotgun (WGS) entry which is preliminary data.</text>
</comment>
<dbReference type="Proteomes" id="UP000219788">
    <property type="component" value="Unassembled WGS sequence"/>
</dbReference>
<dbReference type="RefSeq" id="WP_080582873.1">
    <property type="nucleotide sequence ID" value="NZ_CP011359.2"/>
</dbReference>
<keyword evidence="2" id="KW-0503">Monooxygenase</keyword>
<dbReference type="EMBL" id="PDDV01000013">
    <property type="protein sequence ID" value="PEH72395.1"/>
    <property type="molecule type" value="Genomic_DNA"/>
</dbReference>
<evidence type="ECO:0000259" key="1">
    <source>
        <dbReference type="PROSITE" id="PS51725"/>
    </source>
</evidence>